<dbReference type="PROSITE" id="PS51819">
    <property type="entry name" value="VOC"/>
    <property type="match status" value="1"/>
</dbReference>
<dbReference type="OMA" id="DFNLFGH"/>
<proteinExistence type="predicted"/>
<keyword evidence="4" id="KW-1185">Reference proteome</keyword>
<sequence length="143" mass="15824">MALCPFHLAIPTHDLTAAREFYGGILGCPEGRSARTWVDFNLFGHQLVCHFVEGYNAASTANAVDGDPVPVPHFGLALSVPDFLKLAERVTAAGVKFIIEPHLRFTDQPGEQWTMFFKDHSGNSVEFKAMTNPENLFAKYVVE</sequence>
<name>D8R2T9_SELML</name>
<protein>
    <recommendedName>
        <fullName evidence="1">VOC domain-containing protein</fullName>
    </recommendedName>
</protein>
<dbReference type="InParanoid" id="D8R2T9"/>
<dbReference type="KEGG" id="smo:SELMODRAFT_229211"/>
<dbReference type="EMBL" id="GL377570">
    <property type="protein sequence ID" value="EFJ34128.1"/>
    <property type="molecule type" value="Genomic_DNA"/>
</dbReference>
<dbReference type="InterPro" id="IPR004360">
    <property type="entry name" value="Glyas_Fos-R_dOase_dom"/>
</dbReference>
<dbReference type="Gramene" id="EFJ12474">
    <property type="protein sequence ID" value="EFJ12474"/>
    <property type="gene ID" value="SELMODRAFT_229211"/>
</dbReference>
<dbReference type="PANTHER" id="PTHR39434:SF1">
    <property type="entry name" value="VOC DOMAIN-CONTAINING PROTEIN"/>
    <property type="match status" value="1"/>
</dbReference>
<dbReference type="eggNOG" id="ENOG502RY6W">
    <property type="taxonomic scope" value="Eukaryota"/>
</dbReference>
<accession>D8R2T9</accession>
<dbReference type="Proteomes" id="UP000001514">
    <property type="component" value="Unassembled WGS sequence"/>
</dbReference>
<reference evidence="3 4" key="1">
    <citation type="journal article" date="2011" name="Science">
        <title>The Selaginella genome identifies genetic changes associated with the evolution of vascular plants.</title>
        <authorList>
            <person name="Banks J.A."/>
            <person name="Nishiyama T."/>
            <person name="Hasebe M."/>
            <person name="Bowman J.L."/>
            <person name="Gribskov M."/>
            <person name="dePamphilis C."/>
            <person name="Albert V.A."/>
            <person name="Aono N."/>
            <person name="Aoyama T."/>
            <person name="Ambrose B.A."/>
            <person name="Ashton N.W."/>
            <person name="Axtell M.J."/>
            <person name="Barker E."/>
            <person name="Barker M.S."/>
            <person name="Bennetzen J.L."/>
            <person name="Bonawitz N.D."/>
            <person name="Chapple C."/>
            <person name="Cheng C."/>
            <person name="Correa L.G."/>
            <person name="Dacre M."/>
            <person name="DeBarry J."/>
            <person name="Dreyer I."/>
            <person name="Elias M."/>
            <person name="Engstrom E.M."/>
            <person name="Estelle M."/>
            <person name="Feng L."/>
            <person name="Finet C."/>
            <person name="Floyd S.K."/>
            <person name="Frommer W.B."/>
            <person name="Fujita T."/>
            <person name="Gramzow L."/>
            <person name="Gutensohn M."/>
            <person name="Harholt J."/>
            <person name="Hattori M."/>
            <person name="Heyl A."/>
            <person name="Hirai T."/>
            <person name="Hiwatashi Y."/>
            <person name="Ishikawa M."/>
            <person name="Iwata M."/>
            <person name="Karol K.G."/>
            <person name="Koehler B."/>
            <person name="Kolukisaoglu U."/>
            <person name="Kubo M."/>
            <person name="Kurata T."/>
            <person name="Lalonde S."/>
            <person name="Li K."/>
            <person name="Li Y."/>
            <person name="Litt A."/>
            <person name="Lyons E."/>
            <person name="Manning G."/>
            <person name="Maruyama T."/>
            <person name="Michael T.P."/>
            <person name="Mikami K."/>
            <person name="Miyazaki S."/>
            <person name="Morinaga S."/>
            <person name="Murata T."/>
            <person name="Mueller-Roeber B."/>
            <person name="Nelson D.R."/>
            <person name="Obara M."/>
            <person name="Oguri Y."/>
            <person name="Olmstead R.G."/>
            <person name="Onodera N."/>
            <person name="Petersen B.L."/>
            <person name="Pils B."/>
            <person name="Prigge M."/>
            <person name="Rensing S.A."/>
            <person name="Riano-Pachon D.M."/>
            <person name="Roberts A.W."/>
            <person name="Sato Y."/>
            <person name="Scheller H.V."/>
            <person name="Schulz B."/>
            <person name="Schulz C."/>
            <person name="Shakirov E.V."/>
            <person name="Shibagaki N."/>
            <person name="Shinohara N."/>
            <person name="Shippen D.E."/>
            <person name="Soerensen I."/>
            <person name="Sotooka R."/>
            <person name="Sugimoto N."/>
            <person name="Sugita M."/>
            <person name="Sumikawa N."/>
            <person name="Tanurdzic M."/>
            <person name="Theissen G."/>
            <person name="Ulvskov P."/>
            <person name="Wakazuki S."/>
            <person name="Weng J.K."/>
            <person name="Willats W.W."/>
            <person name="Wipf D."/>
            <person name="Wolf P.G."/>
            <person name="Yang L."/>
            <person name="Zimmer A.D."/>
            <person name="Zhu Q."/>
            <person name="Mitros T."/>
            <person name="Hellsten U."/>
            <person name="Loque D."/>
            <person name="Otillar R."/>
            <person name="Salamov A."/>
            <person name="Schmutz J."/>
            <person name="Shapiro H."/>
            <person name="Lindquist E."/>
            <person name="Lucas S."/>
            <person name="Rokhsar D."/>
            <person name="Grigoriev I.V."/>
        </authorList>
    </citation>
    <scope>NUCLEOTIDE SEQUENCE [LARGE SCALE GENOMIC DNA]</scope>
</reference>
<evidence type="ECO:0000313" key="2">
    <source>
        <dbReference type="EMBL" id="EFJ12474.1"/>
    </source>
</evidence>
<dbReference type="SUPFAM" id="SSF54593">
    <property type="entry name" value="Glyoxalase/Bleomycin resistance protein/Dihydroxybiphenyl dioxygenase"/>
    <property type="match status" value="1"/>
</dbReference>
<dbReference type="HOGENOM" id="CLU_109157_0_1_1"/>
<dbReference type="InterPro" id="IPR037523">
    <property type="entry name" value="VOC_core"/>
</dbReference>
<dbReference type="Pfam" id="PF00903">
    <property type="entry name" value="Glyoxalase"/>
    <property type="match status" value="1"/>
</dbReference>
<evidence type="ECO:0000313" key="4">
    <source>
        <dbReference type="Proteomes" id="UP000001514"/>
    </source>
</evidence>
<dbReference type="EMBL" id="GL377639">
    <property type="protein sequence ID" value="EFJ12474.1"/>
    <property type="molecule type" value="Genomic_DNA"/>
</dbReference>
<dbReference type="CDD" id="cd08357">
    <property type="entry name" value="VOC_like"/>
    <property type="match status" value="1"/>
</dbReference>
<gene>
    <name evidence="2" type="ORF">SELMODRAFT_229211</name>
    <name evidence="3" type="ORF">SELMODRAFT_230578</name>
</gene>
<dbReference type="KEGG" id="smo:SELMODRAFT_230578"/>
<evidence type="ECO:0000259" key="1">
    <source>
        <dbReference type="PROSITE" id="PS51819"/>
    </source>
</evidence>
<dbReference type="Gene3D" id="3.10.180.10">
    <property type="entry name" value="2,3-Dihydroxybiphenyl 1,2-Dioxygenase, domain 1"/>
    <property type="match status" value="1"/>
</dbReference>
<dbReference type="InterPro" id="IPR029068">
    <property type="entry name" value="Glyas_Bleomycin-R_OHBP_Dase"/>
</dbReference>
<organism evidence="4">
    <name type="scientific">Selaginella moellendorffii</name>
    <name type="common">Spikemoss</name>
    <dbReference type="NCBI Taxonomy" id="88036"/>
    <lineage>
        <taxon>Eukaryota</taxon>
        <taxon>Viridiplantae</taxon>
        <taxon>Streptophyta</taxon>
        <taxon>Embryophyta</taxon>
        <taxon>Tracheophyta</taxon>
        <taxon>Lycopodiopsida</taxon>
        <taxon>Selaginellales</taxon>
        <taxon>Selaginellaceae</taxon>
        <taxon>Selaginella</taxon>
    </lineage>
</organism>
<feature type="domain" description="VOC" evidence="1">
    <location>
        <begin position="4"/>
        <end position="130"/>
    </location>
</feature>
<evidence type="ECO:0000313" key="3">
    <source>
        <dbReference type="EMBL" id="EFJ34128.1"/>
    </source>
</evidence>
<dbReference type="OrthoDB" id="2580091at2759"/>
<dbReference type="PANTHER" id="PTHR39434">
    <property type="match status" value="1"/>
</dbReference>
<dbReference type="AlphaFoldDB" id="D8R2T9"/>
<dbReference type="Gramene" id="EFJ34128">
    <property type="protein sequence ID" value="EFJ34128"/>
    <property type="gene ID" value="SELMODRAFT_230578"/>
</dbReference>